<gene>
    <name evidence="4" type="ORF">PQ465_03675</name>
</gene>
<organism evidence="4 5">
    <name type="scientific">Sphingobacterium oryzagri</name>
    <dbReference type="NCBI Taxonomy" id="3025669"/>
    <lineage>
        <taxon>Bacteria</taxon>
        <taxon>Pseudomonadati</taxon>
        <taxon>Bacteroidota</taxon>
        <taxon>Sphingobacteriia</taxon>
        <taxon>Sphingobacteriales</taxon>
        <taxon>Sphingobacteriaceae</taxon>
        <taxon>Sphingobacterium</taxon>
    </lineage>
</organism>
<evidence type="ECO:0000259" key="3">
    <source>
        <dbReference type="Pfam" id="PF26002"/>
    </source>
</evidence>
<keyword evidence="1" id="KW-0175">Coiled coil</keyword>
<dbReference type="InterPro" id="IPR058982">
    <property type="entry name" value="Beta-barrel_AprE"/>
</dbReference>
<evidence type="ECO:0000256" key="1">
    <source>
        <dbReference type="SAM" id="Coils"/>
    </source>
</evidence>
<feature type="domain" description="AprE-like beta-barrel" evidence="3">
    <location>
        <begin position="250"/>
        <end position="325"/>
    </location>
</feature>
<dbReference type="Proteomes" id="UP001221558">
    <property type="component" value="Chromosome"/>
</dbReference>
<feature type="transmembrane region" description="Helical" evidence="2">
    <location>
        <begin position="7"/>
        <end position="25"/>
    </location>
</feature>
<accession>A0ABY7WIQ0</accession>
<name>A0ABY7WIQ0_9SPHI</name>
<keyword evidence="2" id="KW-0812">Transmembrane</keyword>
<keyword evidence="2" id="KW-1133">Transmembrane helix</keyword>
<dbReference type="Gene3D" id="2.40.30.170">
    <property type="match status" value="1"/>
</dbReference>
<feature type="coiled-coil region" evidence="1">
    <location>
        <begin position="122"/>
        <end position="180"/>
    </location>
</feature>
<dbReference type="Pfam" id="PF26002">
    <property type="entry name" value="Beta-barrel_AprE"/>
    <property type="match status" value="1"/>
</dbReference>
<keyword evidence="5" id="KW-1185">Reference proteome</keyword>
<dbReference type="InterPro" id="IPR010916">
    <property type="entry name" value="TonB_box_CS"/>
</dbReference>
<protein>
    <submittedName>
        <fullName evidence="4">HlyD family efflux transporter periplasmic adaptor subunit</fullName>
    </submittedName>
</protein>
<dbReference type="PROSITE" id="PS00430">
    <property type="entry name" value="TONB_DEPENDENT_REC_1"/>
    <property type="match status" value="1"/>
</dbReference>
<evidence type="ECO:0000313" key="5">
    <source>
        <dbReference type="Proteomes" id="UP001221558"/>
    </source>
</evidence>
<proteinExistence type="predicted"/>
<dbReference type="PANTHER" id="PTHR30469">
    <property type="entry name" value="MULTIDRUG RESISTANCE PROTEIN MDTA"/>
    <property type="match status" value="1"/>
</dbReference>
<evidence type="ECO:0000313" key="4">
    <source>
        <dbReference type="EMBL" id="WDF69483.1"/>
    </source>
</evidence>
<keyword evidence="2" id="KW-0472">Membrane</keyword>
<dbReference type="RefSeq" id="WP_274268197.1">
    <property type="nucleotide sequence ID" value="NZ_CP117880.1"/>
</dbReference>
<sequence>MRKTKIIYTSLTIAIIVIIFSLPFIKIPISVSATGIVRPVEENTKVISLVSGRIISSRLATNNQYVKQGDTLLVIASTPLHSKRSLQNKLHEDYLAQLQDLNFLTNSKPLTTLATGLYQSEFTSMQIKLSELQTQIELAKKESERSTILYNDGVIPLMEYEKSINTHEQLQKQKQSIRDQQMATWHAKKREIEQHLRSSIADMEAIDIEEENYVVKASTSGHITNLQGFHSGNYLVQGQHLADISREDTLTAECHVPASSIGFIKLGQIVRFQIDTYNYNQWGMLKGKVTDINNNVMINEQTGVPYLIVRCDLDKNYLSLKNGYRATVGKGNTFTARFYLTERTLWQLLFDRMDNWFNPHLQ</sequence>
<evidence type="ECO:0000256" key="2">
    <source>
        <dbReference type="SAM" id="Phobius"/>
    </source>
</evidence>
<reference evidence="4 5" key="1">
    <citation type="submission" date="2023-02" db="EMBL/GenBank/DDBJ databases">
        <title>Genome sequence of Sphingobacterium sp. KACC 22765.</title>
        <authorList>
            <person name="Kim S."/>
            <person name="Heo J."/>
            <person name="Kwon S.-W."/>
        </authorList>
    </citation>
    <scope>NUCLEOTIDE SEQUENCE [LARGE SCALE GENOMIC DNA]</scope>
    <source>
        <strain evidence="4 5">KACC 22765</strain>
    </source>
</reference>
<dbReference type="PANTHER" id="PTHR30469:SF15">
    <property type="entry name" value="HLYD FAMILY OF SECRETION PROTEINS"/>
    <property type="match status" value="1"/>
</dbReference>
<dbReference type="EMBL" id="CP117880">
    <property type="protein sequence ID" value="WDF69483.1"/>
    <property type="molecule type" value="Genomic_DNA"/>
</dbReference>